<organism evidence="1">
    <name type="scientific">Candidatus Kentrum sp. FM</name>
    <dbReference type="NCBI Taxonomy" id="2126340"/>
    <lineage>
        <taxon>Bacteria</taxon>
        <taxon>Pseudomonadati</taxon>
        <taxon>Pseudomonadota</taxon>
        <taxon>Gammaproteobacteria</taxon>
        <taxon>Candidatus Kentrum</taxon>
    </lineage>
</organism>
<accession>A0A450TJD9</accession>
<sequence>MLEIVHYYCACAPCIRALIISINIEIKMERTTRSLSDLG</sequence>
<protein>
    <submittedName>
        <fullName evidence="1">Uncharacterized protein</fullName>
    </submittedName>
</protein>
<gene>
    <name evidence="1" type="ORF">BECKFM1743C_GA0114222_104571</name>
</gene>
<reference evidence="1" key="1">
    <citation type="submission" date="2019-02" db="EMBL/GenBank/DDBJ databases">
        <authorList>
            <person name="Gruber-Vodicka R. H."/>
            <person name="Seah K. B. B."/>
        </authorList>
    </citation>
    <scope>NUCLEOTIDE SEQUENCE</scope>
    <source>
        <strain evidence="1">BECK_BZ165</strain>
    </source>
</reference>
<proteinExistence type="predicted"/>
<dbReference type="EMBL" id="CAADFA010000457">
    <property type="protein sequence ID" value="VFJ67490.1"/>
    <property type="molecule type" value="Genomic_DNA"/>
</dbReference>
<evidence type="ECO:0000313" key="1">
    <source>
        <dbReference type="EMBL" id="VFJ67490.1"/>
    </source>
</evidence>
<dbReference type="AlphaFoldDB" id="A0A450TJD9"/>
<name>A0A450TJD9_9GAMM</name>